<comment type="caution">
    <text evidence="1">The sequence shown here is derived from an EMBL/GenBank/DDBJ whole genome shotgun (WGS) entry which is preliminary data.</text>
</comment>
<dbReference type="EMBL" id="VSRR010000882">
    <property type="protein sequence ID" value="MPC20541.1"/>
    <property type="molecule type" value="Genomic_DNA"/>
</dbReference>
<dbReference type="Proteomes" id="UP000324222">
    <property type="component" value="Unassembled WGS sequence"/>
</dbReference>
<sequence length="56" mass="6145">MQENIILMTMAAQVTTGGRGKGTPGSLCLQPHIFSSIKLNFCVRVLKNLGISMFKY</sequence>
<reference evidence="1 2" key="1">
    <citation type="submission" date="2019-05" db="EMBL/GenBank/DDBJ databases">
        <title>Another draft genome of Portunus trituberculatus and its Hox gene families provides insights of decapod evolution.</title>
        <authorList>
            <person name="Jeong J.-H."/>
            <person name="Song I."/>
            <person name="Kim S."/>
            <person name="Choi T."/>
            <person name="Kim D."/>
            <person name="Ryu S."/>
            <person name="Kim W."/>
        </authorList>
    </citation>
    <scope>NUCLEOTIDE SEQUENCE [LARGE SCALE GENOMIC DNA]</scope>
    <source>
        <tissue evidence="1">Muscle</tissue>
    </source>
</reference>
<evidence type="ECO:0000313" key="1">
    <source>
        <dbReference type="EMBL" id="MPC20541.1"/>
    </source>
</evidence>
<proteinExistence type="predicted"/>
<organism evidence="1 2">
    <name type="scientific">Portunus trituberculatus</name>
    <name type="common">Swimming crab</name>
    <name type="synonym">Neptunus trituberculatus</name>
    <dbReference type="NCBI Taxonomy" id="210409"/>
    <lineage>
        <taxon>Eukaryota</taxon>
        <taxon>Metazoa</taxon>
        <taxon>Ecdysozoa</taxon>
        <taxon>Arthropoda</taxon>
        <taxon>Crustacea</taxon>
        <taxon>Multicrustacea</taxon>
        <taxon>Malacostraca</taxon>
        <taxon>Eumalacostraca</taxon>
        <taxon>Eucarida</taxon>
        <taxon>Decapoda</taxon>
        <taxon>Pleocyemata</taxon>
        <taxon>Brachyura</taxon>
        <taxon>Eubrachyura</taxon>
        <taxon>Portunoidea</taxon>
        <taxon>Portunidae</taxon>
        <taxon>Portuninae</taxon>
        <taxon>Portunus</taxon>
    </lineage>
</organism>
<accession>A0A5B7DGD7</accession>
<name>A0A5B7DGD7_PORTR</name>
<protein>
    <submittedName>
        <fullName evidence="1">Uncharacterized protein</fullName>
    </submittedName>
</protein>
<evidence type="ECO:0000313" key="2">
    <source>
        <dbReference type="Proteomes" id="UP000324222"/>
    </source>
</evidence>
<keyword evidence="2" id="KW-1185">Reference proteome</keyword>
<dbReference type="AlphaFoldDB" id="A0A5B7DGD7"/>
<gene>
    <name evidence="1" type="ORF">E2C01_013489</name>
</gene>